<dbReference type="Proteomes" id="UP001164539">
    <property type="component" value="Chromosome 6"/>
</dbReference>
<comment type="caution">
    <text evidence="1">The sequence shown here is derived from an EMBL/GenBank/DDBJ whole genome shotgun (WGS) entry which is preliminary data.</text>
</comment>
<protein>
    <submittedName>
        <fullName evidence="1">Protein DETOXIFICATION</fullName>
    </submittedName>
</protein>
<accession>A0ACC1XZR5</accession>
<name>A0ACC1XZR5_MELAZ</name>
<organism evidence="1 2">
    <name type="scientific">Melia azedarach</name>
    <name type="common">Chinaberry tree</name>
    <dbReference type="NCBI Taxonomy" id="155640"/>
    <lineage>
        <taxon>Eukaryota</taxon>
        <taxon>Viridiplantae</taxon>
        <taxon>Streptophyta</taxon>
        <taxon>Embryophyta</taxon>
        <taxon>Tracheophyta</taxon>
        <taxon>Spermatophyta</taxon>
        <taxon>Magnoliopsida</taxon>
        <taxon>eudicotyledons</taxon>
        <taxon>Gunneridae</taxon>
        <taxon>Pentapetalae</taxon>
        <taxon>rosids</taxon>
        <taxon>malvids</taxon>
        <taxon>Sapindales</taxon>
        <taxon>Meliaceae</taxon>
        <taxon>Melia</taxon>
    </lineage>
</organism>
<evidence type="ECO:0000313" key="1">
    <source>
        <dbReference type="EMBL" id="KAJ4716453.1"/>
    </source>
</evidence>
<sequence length="499" mass="55214">MEETEEETAALMEEKQQQQPFEIERQIRENDDVGSRKNLRERSWNESKKIWEIAAPVILASGSEFSITFVTAAFVGHLGEIEFAAVSVVQNVIEGFVYGVMLGMGSALETLSGQAVGAGRFDMLGIYLQRSFIVTGVTALCLTPFYVFASPFLKLLRQDNEISELAGKYSRWIVPQLFAYAVNSPIQKFLQSQSRVWVMTMISMAALIIHVLLNWIVVTKLKYGIVGAAVAGDISLWLTVLANVVYVTSGCFPAAWTGFSWKAFKSLASFVKLSLASAIMLCLELWYYTAVILMVGWLKHPEIAVDAISICMNLQQWTLMIGFGFHTAISVRVSNELGAGHPRAAKFSIVVSVLTSAFFGILFTVLILATESQFPKMFTDKPVVIRETSKLGYYLAATIFLNSIQAVLLGVAVGAGWQFLVALISVACYYIFGLPVGALLGYGFKLGTQGIWSGLLFGCLFQTIVMSIWMVRANWHKEALQAEDRVKEMETAPDPRQLQ</sequence>
<reference evidence="1 2" key="1">
    <citation type="journal article" date="2023" name="Science">
        <title>Complex scaffold remodeling in plant triterpene biosynthesis.</title>
        <authorList>
            <person name="De La Pena R."/>
            <person name="Hodgson H."/>
            <person name="Liu J.C."/>
            <person name="Stephenson M.J."/>
            <person name="Martin A.C."/>
            <person name="Owen C."/>
            <person name="Harkess A."/>
            <person name="Leebens-Mack J."/>
            <person name="Jimenez L.E."/>
            <person name="Osbourn A."/>
            <person name="Sattely E.S."/>
        </authorList>
    </citation>
    <scope>NUCLEOTIDE SEQUENCE [LARGE SCALE GENOMIC DNA]</scope>
    <source>
        <strain evidence="2">cv. JPN11</strain>
        <tissue evidence="1">Leaf</tissue>
    </source>
</reference>
<evidence type="ECO:0000313" key="2">
    <source>
        <dbReference type="Proteomes" id="UP001164539"/>
    </source>
</evidence>
<proteinExistence type="predicted"/>
<dbReference type="EMBL" id="CM051399">
    <property type="protein sequence ID" value="KAJ4716453.1"/>
    <property type="molecule type" value="Genomic_DNA"/>
</dbReference>
<keyword evidence="2" id="KW-1185">Reference proteome</keyword>
<gene>
    <name evidence="1" type="ORF">OWV82_011472</name>
</gene>